<dbReference type="PANTHER" id="PTHR10681:SF121">
    <property type="entry name" value="ALKYL HYDROPEROXIDE REDUCTASE C"/>
    <property type="match status" value="1"/>
</dbReference>
<evidence type="ECO:0000256" key="2">
    <source>
        <dbReference type="ARBA" id="ARBA00022559"/>
    </source>
</evidence>
<dbReference type="PANTHER" id="PTHR10681">
    <property type="entry name" value="THIOREDOXIN PEROXIDASE"/>
    <property type="match status" value="1"/>
</dbReference>
<feature type="domain" description="Thioredoxin" evidence="6">
    <location>
        <begin position="4"/>
        <end position="164"/>
    </location>
</feature>
<dbReference type="CDD" id="cd03015">
    <property type="entry name" value="PRX_Typ2cys"/>
    <property type="match status" value="1"/>
</dbReference>
<evidence type="ECO:0000259" key="6">
    <source>
        <dbReference type="PROSITE" id="PS51352"/>
    </source>
</evidence>
<dbReference type="PROSITE" id="PS51352">
    <property type="entry name" value="THIOREDOXIN_2"/>
    <property type="match status" value="1"/>
</dbReference>
<keyword evidence="2" id="KW-0575">Peroxidase</keyword>
<dbReference type="PIRSF" id="PIRSF000239">
    <property type="entry name" value="AHPC"/>
    <property type="match status" value="1"/>
</dbReference>
<keyword evidence="5" id="KW-0676">Redox-active center</keyword>
<keyword evidence="3" id="KW-0049">Antioxidant</keyword>
<dbReference type="EMBL" id="JAHLDG010000004">
    <property type="protein sequence ID" value="MBU3219232.1"/>
    <property type="molecule type" value="Genomic_DNA"/>
</dbReference>
<keyword evidence="4" id="KW-0560">Oxidoreductase</keyword>
<dbReference type="InterPro" id="IPR013766">
    <property type="entry name" value="Thioredoxin_domain"/>
</dbReference>
<evidence type="ECO:0000256" key="5">
    <source>
        <dbReference type="ARBA" id="ARBA00023284"/>
    </source>
</evidence>
<reference evidence="7 8" key="1">
    <citation type="submission" date="2021-06" db="EMBL/GenBank/DDBJ databases">
        <title>Clostridia strains as spoilage organisms.</title>
        <authorList>
            <person name="Wambui J."/>
            <person name="Stephan R."/>
            <person name="Stevens M.J.A."/>
        </authorList>
    </citation>
    <scope>NUCLEOTIDE SEQUENCE [LARGE SCALE GENOMIC DNA]</scope>
    <source>
        <strain evidence="7 8">CM013</strain>
    </source>
</reference>
<comment type="similarity">
    <text evidence="1">Belongs to the peroxiredoxin family. AhpC/Prx1 subfamily.</text>
</comment>
<keyword evidence="8" id="KW-1185">Reference proteome</keyword>
<evidence type="ECO:0000256" key="1">
    <source>
        <dbReference type="ARBA" id="ARBA00009796"/>
    </source>
</evidence>
<comment type="caution">
    <text evidence="7">The sequence shown here is derived from an EMBL/GenBank/DDBJ whole genome shotgun (WGS) entry which is preliminary data.</text>
</comment>
<name>A0ABS6C1B4_9CLOT</name>
<gene>
    <name evidence="7" type="ORF">KPL27_03840</name>
</gene>
<dbReference type="InterPro" id="IPR050217">
    <property type="entry name" value="Peroxiredoxin"/>
</dbReference>
<evidence type="ECO:0000313" key="7">
    <source>
        <dbReference type="EMBL" id="MBU3219232.1"/>
    </source>
</evidence>
<dbReference type="InterPro" id="IPR000866">
    <property type="entry name" value="AhpC/TSA"/>
</dbReference>
<dbReference type="Proteomes" id="UP000740830">
    <property type="component" value="Unassembled WGS sequence"/>
</dbReference>
<dbReference type="Pfam" id="PF00578">
    <property type="entry name" value="AhpC-TSA"/>
    <property type="match status" value="1"/>
</dbReference>
<evidence type="ECO:0000313" key="8">
    <source>
        <dbReference type="Proteomes" id="UP000740830"/>
    </source>
</evidence>
<dbReference type="InterPro" id="IPR024706">
    <property type="entry name" value="Peroxiredoxin_AhpC-typ"/>
</dbReference>
<protein>
    <submittedName>
        <fullName evidence="7">Peroxiredoxin</fullName>
    </submittedName>
</protein>
<accession>A0ABS6C1B4</accession>
<proteinExistence type="inferred from homology"/>
<organism evidence="7 8">
    <name type="scientific">Clostridium algidicarnis</name>
    <dbReference type="NCBI Taxonomy" id="37659"/>
    <lineage>
        <taxon>Bacteria</taxon>
        <taxon>Bacillati</taxon>
        <taxon>Bacillota</taxon>
        <taxon>Clostridia</taxon>
        <taxon>Eubacteriales</taxon>
        <taxon>Clostridiaceae</taxon>
        <taxon>Clostridium</taxon>
    </lineage>
</organism>
<evidence type="ECO:0000256" key="4">
    <source>
        <dbReference type="ARBA" id="ARBA00023002"/>
    </source>
</evidence>
<evidence type="ECO:0000256" key="3">
    <source>
        <dbReference type="ARBA" id="ARBA00022862"/>
    </source>
</evidence>
<sequence>MMERLVGKPAPCFKMNAVKGDGSDFLEIKSEDYKGKWLVMFFYPLDFTFVCPTEITAFSDRYEDFKKLGAELLTVSCDSEYSHQAWIKQDKANGGLGQINFPMASDKKYGVAKDYGVFVEEEAISLRGLFIIDPDGEVKYQVVHDLNVGRNVDETIRVLKALQTGGMCPANWEEGESLL</sequence>